<dbReference type="KEGG" id="sgi:SGRAN_2771"/>
<proteinExistence type="predicted"/>
<evidence type="ECO:0000259" key="2">
    <source>
        <dbReference type="PROSITE" id="PS50263"/>
    </source>
</evidence>
<dbReference type="Gene3D" id="3.60.110.10">
    <property type="entry name" value="Carbon-nitrogen hydrolase"/>
    <property type="match status" value="1"/>
</dbReference>
<reference evidence="3 4" key="1">
    <citation type="journal article" date="2016" name="BMC Genomics">
        <title>Genomic analysis of the nitrate-respiring Sphingopyxis granuli (formerly Sphingomonas macrogoltabida) strain TFA.</title>
        <authorList>
            <person name="Garcia-Romero I."/>
            <person name="Perez-Pulido A.J."/>
            <person name="Gonzalez-Flores Y.E."/>
            <person name="Reyes-Ramirez F."/>
            <person name="Santero E."/>
            <person name="Floriano B."/>
        </authorList>
    </citation>
    <scope>NUCLEOTIDE SEQUENCE [LARGE SCALE GENOMIC DNA]</scope>
    <source>
        <strain evidence="3 4">TFA</strain>
    </source>
</reference>
<dbReference type="Proteomes" id="UP000058599">
    <property type="component" value="Chromosome"/>
</dbReference>
<dbReference type="InterPro" id="IPR045254">
    <property type="entry name" value="Nit1/2_C-N_Hydrolase"/>
</dbReference>
<dbReference type="AlphaFoldDB" id="A0AA86GLG4"/>
<dbReference type="EMBL" id="CP012199">
    <property type="protein sequence ID" value="AMG75120.1"/>
    <property type="molecule type" value="Genomic_DNA"/>
</dbReference>
<evidence type="ECO:0000313" key="4">
    <source>
        <dbReference type="Proteomes" id="UP000058599"/>
    </source>
</evidence>
<gene>
    <name evidence="3" type="ORF">SGRAN_2771</name>
</gene>
<dbReference type="RefSeq" id="WP_067184578.1">
    <property type="nucleotide sequence ID" value="NZ_CP012199.1"/>
</dbReference>
<dbReference type="CDD" id="cd07572">
    <property type="entry name" value="nit"/>
    <property type="match status" value="1"/>
</dbReference>
<organism evidence="3 4">
    <name type="scientific">Sphingopyxis granuli</name>
    <dbReference type="NCBI Taxonomy" id="267128"/>
    <lineage>
        <taxon>Bacteria</taxon>
        <taxon>Pseudomonadati</taxon>
        <taxon>Pseudomonadota</taxon>
        <taxon>Alphaproteobacteria</taxon>
        <taxon>Sphingomonadales</taxon>
        <taxon>Sphingomonadaceae</taxon>
        <taxon>Sphingopyxis</taxon>
    </lineage>
</organism>
<protein>
    <submittedName>
        <fullName evidence="3">Nitrilase/cyanide hydratase and apolipoprotein N-acyltransferase</fullName>
        <ecNumber evidence="3">3.5.1.77</ecNumber>
    </submittedName>
</protein>
<keyword evidence="4" id="KW-1185">Reference proteome</keyword>
<dbReference type="SUPFAM" id="SSF56317">
    <property type="entry name" value="Carbon-nitrogen hydrolase"/>
    <property type="match status" value="1"/>
</dbReference>
<dbReference type="EC" id="3.5.1.77" evidence="3"/>
<dbReference type="InterPro" id="IPR003010">
    <property type="entry name" value="C-N_Hydrolase"/>
</dbReference>
<dbReference type="Pfam" id="PF00795">
    <property type="entry name" value="CN_hydrolase"/>
    <property type="match status" value="1"/>
</dbReference>
<name>A0AA86GLG4_9SPHN</name>
<keyword evidence="1 3" id="KW-0378">Hydrolase</keyword>
<dbReference type="GO" id="GO:0047417">
    <property type="term" value="F:N-carbamoyl-D-amino acid hydrolase activity"/>
    <property type="evidence" value="ECO:0007669"/>
    <property type="project" value="UniProtKB-EC"/>
</dbReference>
<dbReference type="PANTHER" id="PTHR23088:SF27">
    <property type="entry name" value="DEAMINATED GLUTATHIONE AMIDASE"/>
    <property type="match status" value="1"/>
</dbReference>
<accession>A0AA86GLG4</accession>
<sequence>MEQQAAAPLAALVQMTSGIDPDANLATIDRAMAAAAAQGASMVFLPEMSLLLDRDRQRSAPHIRREADSAWLPALQAMALRHGIWLHSGSMPLLADTGDRRVNCSHVIAADGSIRARYDKIHMFDVTLPSGENWTESAAYAGGDALIVVDTPLGRLGLSICFDLRFPELYRALVDRGAEVIAIPAAFTVPTGAAHWHVLLRARAIETGCHVIAAAQGGTHADGRATYGHSLAVDPWGRILAEIVEAGGDSTLALVPIAKEARQEARTAIPLARSRAARRAMIDSVCDGDRND</sequence>
<dbReference type="PROSITE" id="PS50263">
    <property type="entry name" value="CN_HYDROLASE"/>
    <property type="match status" value="1"/>
</dbReference>
<feature type="domain" description="CN hydrolase" evidence="2">
    <location>
        <begin position="8"/>
        <end position="262"/>
    </location>
</feature>
<evidence type="ECO:0000256" key="1">
    <source>
        <dbReference type="ARBA" id="ARBA00022801"/>
    </source>
</evidence>
<dbReference type="InterPro" id="IPR036526">
    <property type="entry name" value="C-N_Hydrolase_sf"/>
</dbReference>
<evidence type="ECO:0000313" key="3">
    <source>
        <dbReference type="EMBL" id="AMG75120.1"/>
    </source>
</evidence>
<dbReference type="PANTHER" id="PTHR23088">
    <property type="entry name" value="NITRILASE-RELATED"/>
    <property type="match status" value="1"/>
</dbReference>